<proteinExistence type="predicted"/>
<keyword evidence="1" id="KW-1133">Transmembrane helix</keyword>
<dbReference type="KEGG" id="cvn:111132832"/>
<reference evidence="4" key="1">
    <citation type="submission" date="2025-08" db="UniProtKB">
        <authorList>
            <consortium name="RefSeq"/>
        </authorList>
    </citation>
    <scope>IDENTIFICATION</scope>
    <source>
        <tissue evidence="4">Whole sample</tissue>
    </source>
</reference>
<dbReference type="Proteomes" id="UP000694844">
    <property type="component" value="Chromosome 5"/>
</dbReference>
<dbReference type="GeneID" id="111132832"/>
<evidence type="ECO:0000256" key="2">
    <source>
        <dbReference type="SAM" id="SignalP"/>
    </source>
</evidence>
<gene>
    <name evidence="4" type="primary">LOC111132832</name>
</gene>
<sequence>MMWPGCGVLGCFILLTLLCGDAIAAPTLLQQKCPYNQSEWEDRATVVLCQGNDVYHCLPGKDKTSVRELCVERSLVLQGNCPFFTKEGYLHWDPCNETGCPNSSFVSDQVYQYPYCFGNIQENLSDSDDGKTAGWVVPVVVTVVIAVVAIATVLVVYRFCAKKAPDDDTKQRLRVPADESVQNGYSALRKKDAVFIVGLLGNSVSTVGKQIASVFAEKEQMSVKYINYLDLCNGFTFSEKTVYFIDGWYGLWNDNPCEKGEVCKILNLIKLESKQKDKITKFVIGMRSDTKRLMESNGIVSSHRQTILLDSMSEQKESNIDSHLEEIKRKCNRDDCPCKKIPAEAITSNEKIGTHLMLKLLELDHNLGPDMINEKGPLVAMKGHFLSLKSGDERLFAGILYIVLNGFYDENNFKGDIAKQFFIKKSDVRHKDLKTYTKRLEPAEDDFEHKHVIAPMWSAKITGDSDCSADSAVVFWHNFLYISAFHACYEVLDKEKMLLYCNMDAILQLVRPIGQGTFFTVEADINSISPFYEKRIKGSELHDHVKDHPLMSYLREKTEKE</sequence>
<dbReference type="RefSeq" id="XP_022336402.1">
    <property type="nucleotide sequence ID" value="XM_022480694.1"/>
</dbReference>
<feature type="transmembrane region" description="Helical" evidence="1">
    <location>
        <begin position="135"/>
        <end position="157"/>
    </location>
</feature>
<feature type="signal peptide" evidence="2">
    <location>
        <begin position="1"/>
        <end position="24"/>
    </location>
</feature>
<dbReference type="OrthoDB" id="6150691at2759"/>
<keyword evidence="3" id="KW-1185">Reference proteome</keyword>
<protein>
    <submittedName>
        <fullName evidence="4">Uncharacterized protein LOC111132832</fullName>
    </submittedName>
</protein>
<evidence type="ECO:0000313" key="4">
    <source>
        <dbReference type="RefSeq" id="XP_022336402.1"/>
    </source>
</evidence>
<keyword evidence="2" id="KW-0732">Signal</keyword>
<evidence type="ECO:0000313" key="3">
    <source>
        <dbReference type="Proteomes" id="UP000694844"/>
    </source>
</evidence>
<organism evidence="3 4">
    <name type="scientific">Crassostrea virginica</name>
    <name type="common">Eastern oyster</name>
    <dbReference type="NCBI Taxonomy" id="6565"/>
    <lineage>
        <taxon>Eukaryota</taxon>
        <taxon>Metazoa</taxon>
        <taxon>Spiralia</taxon>
        <taxon>Lophotrochozoa</taxon>
        <taxon>Mollusca</taxon>
        <taxon>Bivalvia</taxon>
        <taxon>Autobranchia</taxon>
        <taxon>Pteriomorphia</taxon>
        <taxon>Ostreida</taxon>
        <taxon>Ostreoidea</taxon>
        <taxon>Ostreidae</taxon>
        <taxon>Crassostrea</taxon>
    </lineage>
</organism>
<feature type="chain" id="PRO_5034990855" evidence="2">
    <location>
        <begin position="25"/>
        <end position="561"/>
    </location>
</feature>
<keyword evidence="1" id="KW-0472">Membrane</keyword>
<name>A0A8B8E6Z6_CRAVI</name>
<keyword evidence="1" id="KW-0812">Transmembrane</keyword>
<dbReference type="AlphaFoldDB" id="A0A8B8E6Z6"/>
<accession>A0A8B8E6Z6</accession>
<evidence type="ECO:0000256" key="1">
    <source>
        <dbReference type="SAM" id="Phobius"/>
    </source>
</evidence>